<dbReference type="Proteomes" id="UP000255108">
    <property type="component" value="Unassembled WGS sequence"/>
</dbReference>
<name>A0A377SUM5_9NEIS</name>
<dbReference type="AlphaFoldDB" id="A0A377SUM5"/>
<keyword evidence="5" id="KW-0106">Calcium</keyword>
<evidence type="ECO:0000256" key="3">
    <source>
        <dbReference type="ARBA" id="ARBA00022558"/>
    </source>
</evidence>
<dbReference type="InterPro" id="IPR011047">
    <property type="entry name" value="Quinoprotein_ADH-like_sf"/>
</dbReference>
<evidence type="ECO:0000313" key="12">
    <source>
        <dbReference type="Proteomes" id="UP000295794"/>
    </source>
</evidence>
<feature type="signal peptide" evidence="7">
    <location>
        <begin position="1"/>
        <end position="19"/>
    </location>
</feature>
<evidence type="ECO:0000256" key="4">
    <source>
        <dbReference type="ARBA" id="ARBA00022723"/>
    </source>
</evidence>
<evidence type="ECO:0000256" key="1">
    <source>
        <dbReference type="ARBA" id="ARBA00004561"/>
    </source>
</evidence>
<protein>
    <submittedName>
        <fullName evidence="9">Tfp pilus assembly protein, tip-associated adhesin PilY1</fullName>
    </submittedName>
    <submittedName>
        <fullName evidence="10">Type IV pilus assembly protein PilY1</fullName>
    </submittedName>
</protein>
<keyword evidence="12" id="KW-1185">Reference proteome</keyword>
<dbReference type="GO" id="GO:0009289">
    <property type="term" value="C:pilus"/>
    <property type="evidence" value="ECO:0007669"/>
    <property type="project" value="UniProtKB-SubCell"/>
</dbReference>
<evidence type="ECO:0000313" key="11">
    <source>
        <dbReference type="Proteomes" id="UP000255108"/>
    </source>
</evidence>
<dbReference type="InterPro" id="IPR008707">
    <property type="entry name" value="B-propeller_PilY1"/>
</dbReference>
<dbReference type="InterPro" id="IPR015943">
    <property type="entry name" value="WD40/YVTN_repeat-like_dom_sf"/>
</dbReference>
<dbReference type="GO" id="GO:0046872">
    <property type="term" value="F:metal ion binding"/>
    <property type="evidence" value="ECO:0007669"/>
    <property type="project" value="UniProtKB-KW"/>
</dbReference>
<proteinExistence type="inferred from homology"/>
<keyword evidence="7" id="KW-0732">Signal</keyword>
<dbReference type="RefSeq" id="WP_115229961.1">
    <property type="nucleotide sequence ID" value="NZ_CAWOLO010000004.1"/>
</dbReference>
<evidence type="ECO:0000259" key="8">
    <source>
        <dbReference type="Pfam" id="PF05567"/>
    </source>
</evidence>
<evidence type="ECO:0000256" key="7">
    <source>
        <dbReference type="SAM" id="SignalP"/>
    </source>
</evidence>
<keyword evidence="4" id="KW-0479">Metal-binding</keyword>
<evidence type="ECO:0000313" key="10">
    <source>
        <dbReference type="EMBL" id="TCU88240.1"/>
    </source>
</evidence>
<comment type="subcellular location">
    <subcellularLocation>
        <location evidence="1">Fimbrium</location>
    </subcellularLocation>
</comment>
<evidence type="ECO:0000313" key="9">
    <source>
        <dbReference type="EMBL" id="STR45741.1"/>
    </source>
</evidence>
<evidence type="ECO:0000256" key="6">
    <source>
        <dbReference type="ARBA" id="ARBA00023263"/>
    </source>
</evidence>
<dbReference type="EMBL" id="SMBT01000004">
    <property type="protein sequence ID" value="TCU88240.1"/>
    <property type="molecule type" value="Genomic_DNA"/>
</dbReference>
<dbReference type="Proteomes" id="UP000295794">
    <property type="component" value="Unassembled WGS sequence"/>
</dbReference>
<reference evidence="10 12" key="2">
    <citation type="submission" date="2019-03" db="EMBL/GenBank/DDBJ databases">
        <title>Genomic Encyclopedia of Type Strains, Phase IV (KMG-IV): sequencing the most valuable type-strain genomes for metagenomic binning, comparative biology and taxonomic classification.</title>
        <authorList>
            <person name="Goeker M."/>
        </authorList>
    </citation>
    <scope>NUCLEOTIDE SEQUENCE [LARGE SCALE GENOMIC DNA]</scope>
    <source>
        <strain evidence="10 12">DSM 3764</strain>
    </source>
</reference>
<evidence type="ECO:0000256" key="5">
    <source>
        <dbReference type="ARBA" id="ARBA00022837"/>
    </source>
</evidence>
<sequence length="1147" mass="122206">MKLNLFTLGWLGLSVSTFAAQTADKPLSTLTTGDVKPNIMFTIDDSGSMAWSHMPDSVSNWRTKVGYHNSYCNGVYYNPATTYLPPKNADGTSKANASYTAAWYDGFNTGTSGGPNNSSTYNLSSNFFAYDNVTGGANAPLQTAFYWTYSTSTPPDSECNTSLPSSTSTLTTGSWTKTKIPSDASAASVAARQNFANWFSYYRTRMMMMKSSASLAFADMDSRYRIGFSRIGRLSSNNFASSGFLNISDFDGTQKSAWYTMLFGVPPSGGTPLKTALQAVGEIYAGNKSAVTDPIQYTCQQNFEILTTDGYWNASGDSVSVGNQDTGSGVPRPMYDGAGQSNNLADVAMKYFKTDLRTGMANNAPGIPAFDTGPEGRQMMRTYTLGLGMDGTLNYVDDYETNSNASLNDFVGIKNGTKNWPTVVGDQLTTIDDLWHAGVNGGGKYFSAKDPNAVAASLKSALNDISSRLGSVGAPDVSNAFMTAADNKVYNSSYKTRDWTGDVAARTVDVNSSTFTTTALWSAQDLLATRSLTSNPRAIYTCTGSCTSFTTFDAATYGSNASITAGVTSLKTANSLNAAQQTAITGSKLVDYLRGDQSNEPTTSVPDLAATTALFRQRTKILGAIIHGGVTYVKKSEKAYPDAGYGAFSRTNLSRRAMLYAPGNDGMLHAFDAATGQEIWAFIPPSLLPSLWKQADRNYDSNFQYFVDGSPTIADINNGSSWKTILVGGLRGGGGEYYALDITNPSATVPAAPLWSFKDSRLGKTYGFPVVGKIAGQWKVLLTAGYDNSDNKGYLFVLNADTGALEKTFTTTCTATDGTCGLSKIGALFTEPDVDDTIKMVYAGDLAGNLWRFDVAGAQGNGVLAATTGTSALRQPISSAPLIKEMPAYKNSSGIPAHYVNFGTGRFLNQNDMSNSDTQTIYGLLIDPSLGAIDSAFNNLGTSGSLIELIIDKTCDKTIKDNLGGTVSTLDGIDGTSLSNNCPNSVAGDFSNGDGNFDTITLKRAANSALGTDLSSCKNSTKGWRADLPISKERIPNDPFPFDTYGVFSSIVPGADSCTPGGISREYKMPLNLSKDWLCANPSTNVFISVGKNSDGKLSDDPSRRVSITTSKFDSIKVNADGTGSVDSARLNTQVKGKRSSWSEILR</sequence>
<reference evidence="9 11" key="1">
    <citation type="submission" date="2018-06" db="EMBL/GenBank/DDBJ databases">
        <authorList>
            <consortium name="Pathogen Informatics"/>
            <person name="Doyle S."/>
        </authorList>
    </citation>
    <scope>NUCLEOTIDE SEQUENCE [LARGE SCALE GENOMIC DNA]</scope>
    <source>
        <strain evidence="9 11">NCTC11159</strain>
    </source>
</reference>
<comment type="similarity">
    <text evidence="2">Belongs to the PilY1 family.</text>
</comment>
<keyword evidence="6" id="KW-0281">Fimbrium</keyword>
<keyword evidence="3" id="KW-1029">Fimbrium biogenesis</keyword>
<dbReference type="EMBL" id="UGHR01000004">
    <property type="protein sequence ID" value="STR45741.1"/>
    <property type="molecule type" value="Genomic_DNA"/>
</dbReference>
<dbReference type="SUPFAM" id="SSF50998">
    <property type="entry name" value="Quinoprotein alcohol dehydrogenase-like"/>
    <property type="match status" value="1"/>
</dbReference>
<feature type="chain" id="PRO_5016589694" evidence="7">
    <location>
        <begin position="20"/>
        <end position="1147"/>
    </location>
</feature>
<dbReference type="OrthoDB" id="7156875at2"/>
<evidence type="ECO:0000256" key="2">
    <source>
        <dbReference type="ARBA" id="ARBA00008387"/>
    </source>
</evidence>
<feature type="domain" description="PilY1 beta-propeller" evidence="8">
    <location>
        <begin position="637"/>
        <end position="958"/>
    </location>
</feature>
<accession>A0A377SUM5</accession>
<gene>
    <name evidence="10" type="ORF">EV682_104414</name>
    <name evidence="9" type="ORF">NCTC11159_04321</name>
</gene>
<organism evidence="9 11">
    <name type="scientific">Iodobacter fluviatilis</name>
    <dbReference type="NCBI Taxonomy" id="537"/>
    <lineage>
        <taxon>Bacteria</taxon>
        <taxon>Pseudomonadati</taxon>
        <taxon>Pseudomonadota</taxon>
        <taxon>Betaproteobacteria</taxon>
        <taxon>Neisseriales</taxon>
        <taxon>Chitinibacteraceae</taxon>
        <taxon>Iodobacter</taxon>
    </lineage>
</organism>
<dbReference type="Pfam" id="PF05567">
    <property type="entry name" value="T4P_PilY1"/>
    <property type="match status" value="1"/>
</dbReference>
<dbReference type="Gene3D" id="2.130.10.10">
    <property type="entry name" value="YVTN repeat-like/Quinoprotein amine dehydrogenase"/>
    <property type="match status" value="1"/>
</dbReference>